<dbReference type="EMBL" id="JAPDRQ010000032">
    <property type="protein sequence ID" value="KAJ9660279.1"/>
    <property type="molecule type" value="Genomic_DNA"/>
</dbReference>
<protein>
    <submittedName>
        <fullName evidence="1">Uncharacterized protein</fullName>
    </submittedName>
</protein>
<reference evidence="1" key="1">
    <citation type="submission" date="2022-10" db="EMBL/GenBank/DDBJ databases">
        <title>Culturing micro-colonial fungi from biological soil crusts in the Mojave desert and describing Neophaeococcomyces mojavensis, and introducing the new genera and species Taxawa tesnikishii.</title>
        <authorList>
            <person name="Kurbessoian T."/>
            <person name="Stajich J.E."/>
        </authorList>
    </citation>
    <scope>NUCLEOTIDE SEQUENCE</scope>
    <source>
        <strain evidence="1">JES_112</strain>
    </source>
</reference>
<accession>A0ACC3AE24</accession>
<sequence>MAPPRYTPIAAEDITSVKCEISHQPTDDMLGKPQHKPFLSKVDLLAVLTSLICFVFSFLVITPKLSWAWRLGLQHQLVLISFFLSVMSQNMKRIMPKILLMLEARWGRSILQNYQAILMNGSLGSHVDNIWRLVLNLLILLPIGLGVAYKQFLNGSSSIKINPNLNGYYGLNFPSLGDFAPMNNSIYLMMNVAAEFMTASSNDLVPFPPFRLPAPFGHNLLLLNNESAAVLDIPMTQYIESMQKEIGTNETWRLSASVNANLDEPDIISFRKSALMFNIRRQKCKGEWDINHSSVKLVGGDCGDNTTYVDSSVVEDRDQLSPFWLDTLPVLVHNIGDFANIRSQSQWLIPSYATDAATAFWVRAAFMKDYAMVEKNYPD</sequence>
<gene>
    <name evidence="1" type="ORF">H2198_002587</name>
</gene>
<comment type="caution">
    <text evidence="1">The sequence shown here is derived from an EMBL/GenBank/DDBJ whole genome shotgun (WGS) entry which is preliminary data.</text>
</comment>
<evidence type="ECO:0000313" key="2">
    <source>
        <dbReference type="Proteomes" id="UP001172386"/>
    </source>
</evidence>
<dbReference type="Proteomes" id="UP001172386">
    <property type="component" value="Unassembled WGS sequence"/>
</dbReference>
<proteinExistence type="predicted"/>
<evidence type="ECO:0000313" key="1">
    <source>
        <dbReference type="EMBL" id="KAJ9660279.1"/>
    </source>
</evidence>
<name>A0ACC3AE24_9EURO</name>
<keyword evidence="2" id="KW-1185">Reference proteome</keyword>
<organism evidence="1 2">
    <name type="scientific">Neophaeococcomyces mojaviensis</name>
    <dbReference type="NCBI Taxonomy" id="3383035"/>
    <lineage>
        <taxon>Eukaryota</taxon>
        <taxon>Fungi</taxon>
        <taxon>Dikarya</taxon>
        <taxon>Ascomycota</taxon>
        <taxon>Pezizomycotina</taxon>
        <taxon>Eurotiomycetes</taxon>
        <taxon>Chaetothyriomycetidae</taxon>
        <taxon>Chaetothyriales</taxon>
        <taxon>Chaetothyriales incertae sedis</taxon>
        <taxon>Neophaeococcomyces</taxon>
    </lineage>
</organism>